<protein>
    <submittedName>
        <fullName evidence="2">Uncharacterized protein</fullName>
    </submittedName>
</protein>
<accession>A0A803MAT3</accession>
<reference evidence="2" key="1">
    <citation type="journal article" date="2017" name="Nature">
        <title>The genome of Chenopodium quinoa.</title>
        <authorList>
            <person name="Jarvis D.E."/>
            <person name="Ho Y.S."/>
            <person name="Lightfoot D.J."/>
            <person name="Schmoeckel S.M."/>
            <person name="Li B."/>
            <person name="Borm T.J.A."/>
            <person name="Ohyanagi H."/>
            <person name="Mineta K."/>
            <person name="Michell C.T."/>
            <person name="Saber N."/>
            <person name="Kharbatia N.M."/>
            <person name="Rupper R.R."/>
            <person name="Sharp A.R."/>
            <person name="Dally N."/>
            <person name="Boughton B.A."/>
            <person name="Woo Y.H."/>
            <person name="Gao G."/>
            <person name="Schijlen E.G.W.M."/>
            <person name="Guo X."/>
            <person name="Momin A.A."/>
            <person name="Negrao S."/>
            <person name="Al-Babili S."/>
            <person name="Gehring C."/>
            <person name="Roessner U."/>
            <person name="Jung C."/>
            <person name="Murphy K."/>
            <person name="Arold S.T."/>
            <person name="Gojobori T."/>
            <person name="van der Linden C.G."/>
            <person name="van Loo E.N."/>
            <person name="Jellen E.N."/>
            <person name="Maughan P.J."/>
            <person name="Tester M."/>
        </authorList>
    </citation>
    <scope>NUCLEOTIDE SEQUENCE [LARGE SCALE GENOMIC DNA]</scope>
    <source>
        <strain evidence="2">cv. PI 614886</strain>
    </source>
</reference>
<evidence type="ECO:0000313" key="2">
    <source>
        <dbReference type="EnsemblPlants" id="AUR62026200-RA:cds"/>
    </source>
</evidence>
<dbReference type="EnsemblPlants" id="AUR62026200-RA">
    <property type="protein sequence ID" value="AUR62026200-RA:cds"/>
    <property type="gene ID" value="AUR62026200"/>
</dbReference>
<proteinExistence type="predicted"/>
<feature type="compositionally biased region" description="Polar residues" evidence="1">
    <location>
        <begin position="27"/>
        <end position="40"/>
    </location>
</feature>
<evidence type="ECO:0000313" key="3">
    <source>
        <dbReference type="Proteomes" id="UP000596660"/>
    </source>
</evidence>
<sequence length="445" mass="50465">MVSYSCFATSTCKGKPKKRQKSARVKGNTSIHQHTSTQVPSDYDWYDRRPDSPIPCNELLAKNNEVEELSDPDYEAELEDFDNDICYEDLADENLDENIEDEKNNMEKAGSAAEQLHVCTETTAESCTKLFSIRQYVYLSRQKNIFQNWPFPEKYLKSCLEYGVTNVLPPLEARVVLERTSISCDKGNVANVGNDHDTSVEATISMKSEQFQLVTLSCNDQKQEEENPSDVLSPGYRYMNEVTPISPSVVSAREGNKTRKWRRKMKTMVEIFATAKHCTLEEVDEMNDLSCTSVTPLDIDGEHRRKNQVDFEYFDSKSELTDDGADCNNRLSKRLGRAFFEKLGYVVDSVVVVVALVLELALARVGGGLLEVVSLWQVVRAVESVFELSDDAIQAKVEEVISEFVVLREENKRLLDTIAEEEKIILQLQEQLGGLYTQMLTTSNF</sequence>
<feature type="region of interest" description="Disordered" evidence="1">
    <location>
        <begin position="18"/>
        <end position="40"/>
    </location>
</feature>
<dbReference type="PANTHER" id="PTHR35767:SF11">
    <property type="match status" value="1"/>
</dbReference>
<organism evidence="2 3">
    <name type="scientific">Chenopodium quinoa</name>
    <name type="common">Quinoa</name>
    <dbReference type="NCBI Taxonomy" id="63459"/>
    <lineage>
        <taxon>Eukaryota</taxon>
        <taxon>Viridiplantae</taxon>
        <taxon>Streptophyta</taxon>
        <taxon>Embryophyta</taxon>
        <taxon>Tracheophyta</taxon>
        <taxon>Spermatophyta</taxon>
        <taxon>Magnoliopsida</taxon>
        <taxon>eudicotyledons</taxon>
        <taxon>Gunneridae</taxon>
        <taxon>Pentapetalae</taxon>
        <taxon>Caryophyllales</taxon>
        <taxon>Chenopodiaceae</taxon>
        <taxon>Chenopodioideae</taxon>
        <taxon>Atripliceae</taxon>
        <taxon>Chenopodium</taxon>
    </lineage>
</organism>
<dbReference type="PANTHER" id="PTHR35767">
    <property type="entry name" value="HAPLESS PROTEIN"/>
    <property type="match status" value="1"/>
</dbReference>
<dbReference type="AlphaFoldDB" id="A0A803MAT3"/>
<keyword evidence="3" id="KW-1185">Reference proteome</keyword>
<reference evidence="2" key="2">
    <citation type="submission" date="2021-03" db="UniProtKB">
        <authorList>
            <consortium name="EnsemblPlants"/>
        </authorList>
    </citation>
    <scope>IDENTIFICATION</scope>
</reference>
<dbReference type="Gramene" id="AUR62026200-RA">
    <property type="protein sequence ID" value="AUR62026200-RA:cds"/>
    <property type="gene ID" value="AUR62026200"/>
</dbReference>
<dbReference type="Proteomes" id="UP000596660">
    <property type="component" value="Unplaced"/>
</dbReference>
<evidence type="ECO:0000256" key="1">
    <source>
        <dbReference type="SAM" id="MobiDB-lite"/>
    </source>
</evidence>
<name>A0A803MAT3_CHEQI</name>